<keyword evidence="2" id="KW-1185">Reference proteome</keyword>
<dbReference type="Proteomes" id="UP000616151">
    <property type="component" value="Unassembled WGS sequence"/>
</dbReference>
<sequence length="359" mass="39507">MSGFSPEKRARLEALAKGEFLQSSDPRIDAFLKRMEAEKAPVFADVYAGEMNFFNAPRRANLDDVDLACIGIPFEASAPVRGGTRLGPRSFREWSKVRGPVHDVWRTIPFELLSMADVGDISFESPHDVNSCVETIRATFAEFRRRGITPYSVGGVHTMTHPILSGLAAGEPIGLVQIDAHADTARGTFQGNRFNDCSVFLNAVLDEAIDPERTIQIGMRGSLSPYWDFSREAGMRLIPMHEVYELGVKGVIAEIRRVIGDGPFYFTLDTDGIDATFMPGTELPEPFGFTTREMVQIIRGMHGMDIVGADMVELCPPYDPNGISANISAALGFETVCLLAEAHVCRHGQKRKTHWGIAA</sequence>
<gene>
    <name evidence="1" type="ORF">JHL16_27910</name>
</gene>
<comment type="caution">
    <text evidence="1">The sequence shown here is derived from an EMBL/GenBank/DDBJ whole genome shotgun (WGS) entry which is preliminary data.</text>
</comment>
<reference evidence="1" key="1">
    <citation type="submission" date="2021-01" db="EMBL/GenBank/DDBJ databases">
        <authorList>
            <person name="Sun Q."/>
        </authorList>
    </citation>
    <scope>NUCLEOTIDE SEQUENCE</scope>
    <source>
        <strain evidence="1">YIM B02566</strain>
    </source>
</reference>
<name>A0ACC5RCL3_9HYPH</name>
<protein>
    <submittedName>
        <fullName evidence="1">Arginase family protein</fullName>
    </submittedName>
</protein>
<organism evidence="1 2">
    <name type="scientific">Taklimakanibacter albus</name>
    <dbReference type="NCBI Taxonomy" id="2800327"/>
    <lineage>
        <taxon>Bacteria</taxon>
        <taxon>Pseudomonadati</taxon>
        <taxon>Pseudomonadota</taxon>
        <taxon>Alphaproteobacteria</taxon>
        <taxon>Hyphomicrobiales</taxon>
        <taxon>Aestuariivirgaceae</taxon>
        <taxon>Taklimakanibacter</taxon>
    </lineage>
</organism>
<evidence type="ECO:0000313" key="2">
    <source>
        <dbReference type="Proteomes" id="UP000616151"/>
    </source>
</evidence>
<evidence type="ECO:0000313" key="1">
    <source>
        <dbReference type="EMBL" id="MBK1870220.1"/>
    </source>
</evidence>
<accession>A0ACC5RCL3</accession>
<proteinExistence type="predicted"/>
<dbReference type="EMBL" id="JAENHL010000008">
    <property type="protein sequence ID" value="MBK1870220.1"/>
    <property type="molecule type" value="Genomic_DNA"/>
</dbReference>